<keyword evidence="5" id="KW-1185">Reference proteome</keyword>
<dbReference type="EC" id="3.1.1.45" evidence="4"/>
<dbReference type="InterPro" id="IPR029058">
    <property type="entry name" value="AB_hydrolase_fold"/>
</dbReference>
<dbReference type="InterPro" id="IPR002925">
    <property type="entry name" value="Dienelactn_hydro"/>
</dbReference>
<evidence type="ECO:0000256" key="2">
    <source>
        <dbReference type="ARBA" id="ARBA00048461"/>
    </source>
</evidence>
<evidence type="ECO:0000313" key="5">
    <source>
        <dbReference type="Proteomes" id="UP001214628"/>
    </source>
</evidence>
<name>A0AAF0F9X0_9BASI</name>
<protein>
    <submittedName>
        <fullName evidence="4">Carboxymethylenebutenolidase</fullName>
        <ecNumber evidence="4">3.1.1.45</ecNumber>
    </submittedName>
</protein>
<dbReference type="SUPFAM" id="SSF53474">
    <property type="entry name" value="alpha/beta-Hydrolases"/>
    <property type="match status" value="1"/>
</dbReference>
<feature type="domain" description="Dienelactone hydrolase" evidence="3">
    <location>
        <begin position="34"/>
        <end position="257"/>
    </location>
</feature>
<dbReference type="Pfam" id="PF01738">
    <property type="entry name" value="DLH"/>
    <property type="match status" value="1"/>
</dbReference>
<dbReference type="PANTHER" id="PTHR47668:SF1">
    <property type="entry name" value="DIENELACTONE HYDROLASE DOMAIN-CONTAINING PROTEIN-RELATED"/>
    <property type="match status" value="1"/>
</dbReference>
<reference evidence="4" key="1">
    <citation type="submission" date="2023-02" db="EMBL/GenBank/DDBJ databases">
        <title>Mating type loci evolution in Malassezia.</title>
        <authorList>
            <person name="Coelho M.A."/>
        </authorList>
    </citation>
    <scope>NUCLEOTIDE SEQUENCE</scope>
    <source>
        <strain evidence="4">CBS 14136</strain>
    </source>
</reference>
<dbReference type="Proteomes" id="UP001214628">
    <property type="component" value="Chromosome 1"/>
</dbReference>
<dbReference type="GO" id="GO:0008806">
    <property type="term" value="F:carboxymethylenebutenolidase activity"/>
    <property type="evidence" value="ECO:0007669"/>
    <property type="project" value="UniProtKB-EC"/>
</dbReference>
<proteinExistence type="predicted"/>
<dbReference type="AlphaFoldDB" id="A0AAF0F9X0"/>
<evidence type="ECO:0000259" key="3">
    <source>
        <dbReference type="Pfam" id="PF01738"/>
    </source>
</evidence>
<dbReference type="EMBL" id="CP118375">
    <property type="protein sequence ID" value="WFD42431.1"/>
    <property type="molecule type" value="Genomic_DNA"/>
</dbReference>
<accession>A0AAF0F9X0</accession>
<comment type="catalytic activity">
    <reaction evidence="2">
        <text>a monoacylglycerol + H2O = glycerol + a fatty acid + H(+)</text>
        <dbReference type="Rhea" id="RHEA:15245"/>
        <dbReference type="ChEBI" id="CHEBI:15377"/>
        <dbReference type="ChEBI" id="CHEBI:15378"/>
        <dbReference type="ChEBI" id="CHEBI:17408"/>
        <dbReference type="ChEBI" id="CHEBI:17754"/>
        <dbReference type="ChEBI" id="CHEBI:28868"/>
    </reaction>
</comment>
<evidence type="ECO:0000256" key="1">
    <source>
        <dbReference type="ARBA" id="ARBA00047591"/>
    </source>
</evidence>
<sequence length="259" mass="28146">MTQLSTPECCTVPAVESKYTPKGIVQELNGKTCYIVGDRTATKAIVAIYDIFGFHSSSQQGADILAALTGCRVYLPDLFDGNPLPLDTIPADTQEKQTRMSSCKTRATDQVFTGLGNPIRYSEQLTSLGNYLKSQGYKSVGLYGLCWGSKPAAIVSSQDTPYSALVLIHASLLEPDDAKKITIPTANFTSSHEDNDVIRAFNAEAKANPSIGSTFVTHHYPDAHHGFAGARADLEDNSLRASFQDVYQRTANFFLQHLA</sequence>
<dbReference type="PANTHER" id="PTHR47668">
    <property type="entry name" value="DIENELACTONE HYDROLASE FAMILY PROTEIN (AFU_ORTHOLOGUE AFUA_6G01940)"/>
    <property type="match status" value="1"/>
</dbReference>
<evidence type="ECO:0000313" key="4">
    <source>
        <dbReference type="EMBL" id="WFD42431.1"/>
    </source>
</evidence>
<comment type="catalytic activity">
    <reaction evidence="1">
        <text>a diacylglycerol + H2O = a monoacylglycerol + a fatty acid + H(+)</text>
        <dbReference type="Rhea" id="RHEA:32731"/>
        <dbReference type="ChEBI" id="CHEBI:15377"/>
        <dbReference type="ChEBI" id="CHEBI:15378"/>
        <dbReference type="ChEBI" id="CHEBI:17408"/>
        <dbReference type="ChEBI" id="CHEBI:18035"/>
        <dbReference type="ChEBI" id="CHEBI:28868"/>
    </reaction>
</comment>
<dbReference type="Gene3D" id="3.40.50.1820">
    <property type="entry name" value="alpha/beta hydrolase"/>
    <property type="match status" value="1"/>
</dbReference>
<organism evidence="4 5">
    <name type="scientific">Malassezia psittaci</name>
    <dbReference type="NCBI Taxonomy" id="1821823"/>
    <lineage>
        <taxon>Eukaryota</taxon>
        <taxon>Fungi</taxon>
        <taxon>Dikarya</taxon>
        <taxon>Basidiomycota</taxon>
        <taxon>Ustilaginomycotina</taxon>
        <taxon>Malasseziomycetes</taxon>
        <taxon>Malasseziales</taxon>
        <taxon>Malasseziaceae</taxon>
        <taxon>Malassezia</taxon>
    </lineage>
</organism>
<gene>
    <name evidence="4" type="ORF">MPSI1_001075</name>
</gene>
<keyword evidence="4" id="KW-0378">Hydrolase</keyword>